<dbReference type="SUPFAM" id="SSF46626">
    <property type="entry name" value="Cytochrome c"/>
    <property type="match status" value="1"/>
</dbReference>
<evidence type="ECO:0000256" key="3">
    <source>
        <dbReference type="ARBA" id="ARBA00023004"/>
    </source>
</evidence>
<dbReference type="PROSITE" id="PS51007">
    <property type="entry name" value="CYTC"/>
    <property type="match status" value="1"/>
</dbReference>
<dbReference type="Gene3D" id="1.10.760.10">
    <property type="entry name" value="Cytochrome c-like domain"/>
    <property type="match status" value="1"/>
</dbReference>
<organism evidence="6 7">
    <name type="scientific">Pseudobacteriovorax antillogorgiicola</name>
    <dbReference type="NCBI Taxonomy" id="1513793"/>
    <lineage>
        <taxon>Bacteria</taxon>
        <taxon>Pseudomonadati</taxon>
        <taxon>Bdellovibrionota</taxon>
        <taxon>Oligoflexia</taxon>
        <taxon>Oligoflexales</taxon>
        <taxon>Pseudobacteriovoracaceae</taxon>
        <taxon>Pseudobacteriovorax</taxon>
    </lineage>
</organism>
<evidence type="ECO:0000313" key="6">
    <source>
        <dbReference type="EMBL" id="SMF62769.1"/>
    </source>
</evidence>
<reference evidence="7" key="1">
    <citation type="submission" date="2017-04" db="EMBL/GenBank/DDBJ databases">
        <authorList>
            <person name="Varghese N."/>
            <person name="Submissions S."/>
        </authorList>
    </citation>
    <scope>NUCLEOTIDE SEQUENCE [LARGE SCALE GENOMIC DNA]</scope>
    <source>
        <strain evidence="7">RKEM611</strain>
    </source>
</reference>
<gene>
    <name evidence="6" type="ORF">SAMN06296036_12191</name>
</gene>
<dbReference type="InterPro" id="IPR036909">
    <property type="entry name" value="Cyt_c-like_dom_sf"/>
</dbReference>
<evidence type="ECO:0000259" key="5">
    <source>
        <dbReference type="PROSITE" id="PS51007"/>
    </source>
</evidence>
<feature type="domain" description="Cytochrome c" evidence="5">
    <location>
        <begin position="58"/>
        <end position="150"/>
    </location>
</feature>
<dbReference type="Pfam" id="PF13442">
    <property type="entry name" value="Cytochrome_CBB3"/>
    <property type="match status" value="1"/>
</dbReference>
<dbReference type="GO" id="GO:0020037">
    <property type="term" value="F:heme binding"/>
    <property type="evidence" value="ECO:0007669"/>
    <property type="project" value="InterPro"/>
</dbReference>
<dbReference type="PROSITE" id="PS51257">
    <property type="entry name" value="PROKAR_LIPOPROTEIN"/>
    <property type="match status" value="1"/>
</dbReference>
<dbReference type="STRING" id="1513793.SAMN06296036_12191"/>
<keyword evidence="3 4" id="KW-0408">Iron</keyword>
<evidence type="ECO:0000256" key="4">
    <source>
        <dbReference type="PROSITE-ProRule" id="PRU00433"/>
    </source>
</evidence>
<accession>A0A1Y6CFV5</accession>
<keyword evidence="1 4" id="KW-0349">Heme</keyword>
<dbReference type="GO" id="GO:0009055">
    <property type="term" value="F:electron transfer activity"/>
    <property type="evidence" value="ECO:0007669"/>
    <property type="project" value="InterPro"/>
</dbReference>
<protein>
    <submittedName>
        <fullName evidence="6">Cytochrome C oxidase, cbb3-type, subunit III</fullName>
    </submittedName>
</protein>
<dbReference type="AlphaFoldDB" id="A0A1Y6CFV5"/>
<sequence length="151" mass="16306">MRYHLGILAAALSFVTACDYNKPEDYNPKSDFEAYKAAEQKAQEAAKMNPVKEDPAVAMAKAAAKDYNTYCSSCHGADGAANSPTAMALNPKPRNFTDKAWQDSVDDAHIYKVIDEGGPAVGLSPTMAPWGAALNDEKIKALVQYVRSFAK</sequence>
<dbReference type="EMBL" id="FWZT01000021">
    <property type="protein sequence ID" value="SMF62769.1"/>
    <property type="molecule type" value="Genomic_DNA"/>
</dbReference>
<dbReference type="GO" id="GO:0046872">
    <property type="term" value="F:metal ion binding"/>
    <property type="evidence" value="ECO:0007669"/>
    <property type="project" value="UniProtKB-KW"/>
</dbReference>
<dbReference type="InterPro" id="IPR009056">
    <property type="entry name" value="Cyt_c-like_dom"/>
</dbReference>
<evidence type="ECO:0000256" key="2">
    <source>
        <dbReference type="ARBA" id="ARBA00022723"/>
    </source>
</evidence>
<evidence type="ECO:0000256" key="1">
    <source>
        <dbReference type="ARBA" id="ARBA00022617"/>
    </source>
</evidence>
<proteinExistence type="predicted"/>
<name>A0A1Y6CFV5_9BACT</name>
<evidence type="ECO:0000313" key="7">
    <source>
        <dbReference type="Proteomes" id="UP000192907"/>
    </source>
</evidence>
<keyword evidence="2 4" id="KW-0479">Metal-binding</keyword>
<dbReference type="RefSeq" id="WP_132323186.1">
    <property type="nucleotide sequence ID" value="NZ_FWZT01000021.1"/>
</dbReference>
<keyword evidence="7" id="KW-1185">Reference proteome</keyword>
<dbReference type="OrthoDB" id="9808312at2"/>
<dbReference type="Proteomes" id="UP000192907">
    <property type="component" value="Unassembled WGS sequence"/>
</dbReference>